<organism evidence="3 4">
    <name type="scientific">Sphingomonas qomolangmaensis</name>
    <dbReference type="NCBI Taxonomy" id="2918765"/>
    <lineage>
        <taxon>Bacteria</taxon>
        <taxon>Pseudomonadati</taxon>
        <taxon>Pseudomonadota</taxon>
        <taxon>Alphaproteobacteria</taxon>
        <taxon>Sphingomonadales</taxon>
        <taxon>Sphingomonadaceae</taxon>
        <taxon>Sphingomonas</taxon>
    </lineage>
</organism>
<feature type="signal peptide" evidence="2">
    <location>
        <begin position="1"/>
        <end position="22"/>
    </location>
</feature>
<proteinExistence type="predicted"/>
<protein>
    <submittedName>
        <fullName evidence="3">Uncharacterized protein</fullName>
    </submittedName>
</protein>
<evidence type="ECO:0000256" key="2">
    <source>
        <dbReference type="SAM" id="SignalP"/>
    </source>
</evidence>
<dbReference type="RefSeq" id="WP_256505080.1">
    <property type="nucleotide sequence ID" value="NZ_CP101740.1"/>
</dbReference>
<name>A0ABY5L377_9SPHN</name>
<keyword evidence="2" id="KW-0732">Signal</keyword>
<feature type="compositionally biased region" description="Gly residues" evidence="1">
    <location>
        <begin position="130"/>
        <end position="142"/>
    </location>
</feature>
<reference evidence="3" key="1">
    <citation type="submission" date="2022-07" db="EMBL/GenBank/DDBJ databases">
        <title>Sphingomonas sp. nov., a novel bacterium isolated from the north slope of the Mount Everest.</title>
        <authorList>
            <person name="Cui X."/>
            <person name="Liu Y."/>
        </authorList>
    </citation>
    <scope>NUCLEOTIDE SEQUENCE</scope>
    <source>
        <strain evidence="3">S5-59</strain>
    </source>
</reference>
<evidence type="ECO:0000313" key="3">
    <source>
        <dbReference type="EMBL" id="UUL81410.1"/>
    </source>
</evidence>
<evidence type="ECO:0000256" key="1">
    <source>
        <dbReference type="SAM" id="MobiDB-lite"/>
    </source>
</evidence>
<keyword evidence="4" id="KW-1185">Reference proteome</keyword>
<evidence type="ECO:0000313" key="4">
    <source>
        <dbReference type="Proteomes" id="UP001058533"/>
    </source>
</evidence>
<gene>
    <name evidence="3" type="ORF">NMP03_09285</name>
</gene>
<feature type="chain" id="PRO_5047469404" evidence="2">
    <location>
        <begin position="23"/>
        <end position="310"/>
    </location>
</feature>
<dbReference type="EMBL" id="CP101740">
    <property type="protein sequence ID" value="UUL81410.1"/>
    <property type="molecule type" value="Genomic_DNA"/>
</dbReference>
<dbReference type="Proteomes" id="UP001058533">
    <property type="component" value="Chromosome"/>
</dbReference>
<feature type="region of interest" description="Disordered" evidence="1">
    <location>
        <begin position="129"/>
        <end position="152"/>
    </location>
</feature>
<accession>A0ABY5L377</accession>
<sequence>MNSYLRIAAATGALLLSSNAAAQVQPQGGDLLGRLLGSVFGTNQQASERTLDADWDQRRRPFAERGQVLDERIDAAVRDRSIDRYEADQMRREYDEIVRLEAQYSANGSVSDAERNDLRMRYRALNQRVGGQGSGQGSGQGNGQTDNQNQGRWQPVAGRNAEFEQRIAAGLRNRSLTQAEATELRSEWRSLGQVEAGYQRGGIDTREQAELWNRYNAIDDRLGGGGAQSGGYGYGDDRNTARWNQLGTQLTSAERNGTIDRAEAVQVRAQLADLARLDAAYTAGGYTADERGYLTRRYADLAQMIGTNRR</sequence>